<dbReference type="CDD" id="cd12822">
    <property type="entry name" value="TmCorA-like"/>
    <property type="match status" value="1"/>
</dbReference>
<proteinExistence type="inferred from homology"/>
<dbReference type="GO" id="GO:0015087">
    <property type="term" value="F:cobalt ion transmembrane transporter activity"/>
    <property type="evidence" value="ECO:0007669"/>
    <property type="project" value="TreeGrafter"/>
</dbReference>
<dbReference type="SUPFAM" id="SSF143865">
    <property type="entry name" value="CorA soluble domain-like"/>
    <property type="match status" value="1"/>
</dbReference>
<dbReference type="EMBL" id="MFEK01000006">
    <property type="protein sequence ID" value="OGE79212.1"/>
    <property type="molecule type" value="Genomic_DNA"/>
</dbReference>
<gene>
    <name evidence="9" type="ORF">A2751_04435</name>
</gene>
<sequence length="306" mass="35772">MNIKTIFTKNLRWIDIVNPGSEEIEWLRTNFRFHNLHFQAVAEAQHRTHIDEGDGYDFIVLLFPVYDRAAQEIIPGEVDFFVGRDFLITVHYNQIHTLKTFFNETRNSTDLRAARMQKGSGYLLYKTLDSLFRRSYPILDHISEDITEIESGIFHKTGVDLLSKIALMKKNIIEFRKMMKTHHYVLAKLPKRTASYLNFPQSKLYYRDLLEYFENIWDILEALKETADTLADTNQSLVAHRLNQLTRNISIMSAIVLPATLVAFIFAVEIPGRPFHDSPIGFWIVAGLMTLASLLMLWLFKHKKWF</sequence>
<evidence type="ECO:0000256" key="5">
    <source>
        <dbReference type="ARBA" id="ARBA00022692"/>
    </source>
</evidence>
<reference evidence="9 10" key="1">
    <citation type="journal article" date="2016" name="Nat. Commun.">
        <title>Thousands of microbial genomes shed light on interconnected biogeochemical processes in an aquifer system.</title>
        <authorList>
            <person name="Anantharaman K."/>
            <person name="Brown C.T."/>
            <person name="Hug L.A."/>
            <person name="Sharon I."/>
            <person name="Castelle C.J."/>
            <person name="Probst A.J."/>
            <person name="Thomas B.C."/>
            <person name="Singh A."/>
            <person name="Wilkins M.J."/>
            <person name="Karaoz U."/>
            <person name="Brodie E.L."/>
            <person name="Williams K.H."/>
            <person name="Hubbard S.S."/>
            <person name="Banfield J.F."/>
        </authorList>
    </citation>
    <scope>NUCLEOTIDE SEQUENCE [LARGE SCALE GENOMIC DNA]</scope>
</reference>
<dbReference type="AlphaFoldDB" id="A0A1F5NNW1"/>
<dbReference type="SUPFAM" id="SSF144083">
    <property type="entry name" value="Magnesium transport protein CorA, transmembrane region"/>
    <property type="match status" value="1"/>
</dbReference>
<dbReference type="PANTHER" id="PTHR46494">
    <property type="entry name" value="CORA FAMILY METAL ION TRANSPORTER (EUROFUNG)"/>
    <property type="match status" value="1"/>
</dbReference>
<evidence type="ECO:0008006" key="11">
    <source>
        <dbReference type="Google" id="ProtNLM"/>
    </source>
</evidence>
<keyword evidence="4" id="KW-1003">Cell membrane</keyword>
<dbReference type="STRING" id="1817824.A2751_04435"/>
<evidence type="ECO:0000256" key="3">
    <source>
        <dbReference type="ARBA" id="ARBA00022448"/>
    </source>
</evidence>
<dbReference type="Proteomes" id="UP000176864">
    <property type="component" value="Unassembled WGS sequence"/>
</dbReference>
<evidence type="ECO:0000256" key="6">
    <source>
        <dbReference type="ARBA" id="ARBA00022989"/>
    </source>
</evidence>
<organism evidence="9 10">
    <name type="scientific">Candidatus Doudnabacteria bacterium RIFCSPHIGHO2_01_FULL_46_14</name>
    <dbReference type="NCBI Taxonomy" id="1817824"/>
    <lineage>
        <taxon>Bacteria</taxon>
        <taxon>Candidatus Doudnaibacteriota</taxon>
    </lineage>
</organism>
<dbReference type="Gene3D" id="3.30.460.20">
    <property type="entry name" value="CorA soluble domain-like"/>
    <property type="match status" value="1"/>
</dbReference>
<dbReference type="InterPro" id="IPR045861">
    <property type="entry name" value="CorA_cytoplasmic_dom"/>
</dbReference>
<keyword evidence="7 8" id="KW-0472">Membrane</keyword>
<dbReference type="GO" id="GO:0050897">
    <property type="term" value="F:cobalt ion binding"/>
    <property type="evidence" value="ECO:0007669"/>
    <property type="project" value="TreeGrafter"/>
</dbReference>
<feature type="transmembrane region" description="Helical" evidence="8">
    <location>
        <begin position="249"/>
        <end position="268"/>
    </location>
</feature>
<dbReference type="Gene3D" id="1.20.58.340">
    <property type="entry name" value="Magnesium transport protein CorA, transmembrane region"/>
    <property type="match status" value="2"/>
</dbReference>
<dbReference type="InterPro" id="IPR002523">
    <property type="entry name" value="MgTranspt_CorA/ZnTranspt_ZntB"/>
</dbReference>
<name>A0A1F5NNW1_9BACT</name>
<comment type="similarity">
    <text evidence="2">Belongs to the CorA metal ion transporter (MIT) (TC 1.A.35) family.</text>
</comment>
<evidence type="ECO:0000313" key="9">
    <source>
        <dbReference type="EMBL" id="OGE79212.1"/>
    </source>
</evidence>
<evidence type="ECO:0000256" key="8">
    <source>
        <dbReference type="SAM" id="Phobius"/>
    </source>
</evidence>
<keyword evidence="6 8" id="KW-1133">Transmembrane helix</keyword>
<evidence type="ECO:0000256" key="2">
    <source>
        <dbReference type="ARBA" id="ARBA00009765"/>
    </source>
</evidence>
<comment type="subcellular location">
    <subcellularLocation>
        <location evidence="1">Cell membrane</location>
        <topology evidence="1">Multi-pass membrane protein</topology>
    </subcellularLocation>
</comment>
<dbReference type="GO" id="GO:0015095">
    <property type="term" value="F:magnesium ion transmembrane transporter activity"/>
    <property type="evidence" value="ECO:0007669"/>
    <property type="project" value="TreeGrafter"/>
</dbReference>
<evidence type="ECO:0000256" key="4">
    <source>
        <dbReference type="ARBA" id="ARBA00022475"/>
    </source>
</evidence>
<keyword evidence="3" id="KW-0813">Transport</keyword>
<comment type="caution">
    <text evidence="9">The sequence shown here is derived from an EMBL/GenBank/DDBJ whole genome shotgun (WGS) entry which is preliminary data.</text>
</comment>
<protein>
    <recommendedName>
        <fullName evidence="11">Magnesium transport protein CorA</fullName>
    </recommendedName>
</protein>
<feature type="transmembrane region" description="Helical" evidence="8">
    <location>
        <begin position="280"/>
        <end position="300"/>
    </location>
</feature>
<keyword evidence="5 8" id="KW-0812">Transmembrane</keyword>
<evidence type="ECO:0000256" key="1">
    <source>
        <dbReference type="ARBA" id="ARBA00004651"/>
    </source>
</evidence>
<dbReference type="GO" id="GO:0005886">
    <property type="term" value="C:plasma membrane"/>
    <property type="evidence" value="ECO:0007669"/>
    <property type="project" value="UniProtKB-SubCell"/>
</dbReference>
<dbReference type="PANTHER" id="PTHR46494:SF1">
    <property type="entry name" value="CORA FAMILY METAL ION TRANSPORTER (EUROFUNG)"/>
    <property type="match status" value="1"/>
</dbReference>
<dbReference type="InterPro" id="IPR045863">
    <property type="entry name" value="CorA_TM1_TM2"/>
</dbReference>
<accession>A0A1F5NNW1</accession>
<dbReference type="GO" id="GO:0000287">
    <property type="term" value="F:magnesium ion binding"/>
    <property type="evidence" value="ECO:0007669"/>
    <property type="project" value="TreeGrafter"/>
</dbReference>
<evidence type="ECO:0000313" key="10">
    <source>
        <dbReference type="Proteomes" id="UP000176864"/>
    </source>
</evidence>
<evidence type="ECO:0000256" key="7">
    <source>
        <dbReference type="ARBA" id="ARBA00023136"/>
    </source>
</evidence>
<dbReference type="Pfam" id="PF01544">
    <property type="entry name" value="CorA"/>
    <property type="match status" value="1"/>
</dbReference>